<name>A0ABW0P3S2_9HYPH</name>
<comment type="caution">
    <text evidence="1">The sequence shown here is derived from an EMBL/GenBank/DDBJ whole genome shotgun (WGS) entry which is preliminary data.</text>
</comment>
<proteinExistence type="predicted"/>
<evidence type="ECO:0008006" key="3">
    <source>
        <dbReference type="Google" id="ProtNLM"/>
    </source>
</evidence>
<gene>
    <name evidence="1" type="ORF">ACFPN9_13925</name>
</gene>
<organism evidence="1 2">
    <name type="scientific">Bosea massiliensis</name>
    <dbReference type="NCBI Taxonomy" id="151419"/>
    <lineage>
        <taxon>Bacteria</taxon>
        <taxon>Pseudomonadati</taxon>
        <taxon>Pseudomonadota</taxon>
        <taxon>Alphaproteobacteria</taxon>
        <taxon>Hyphomicrobiales</taxon>
        <taxon>Boseaceae</taxon>
        <taxon>Bosea</taxon>
    </lineage>
</organism>
<accession>A0ABW0P3S2</accession>
<evidence type="ECO:0000313" key="2">
    <source>
        <dbReference type="Proteomes" id="UP001596060"/>
    </source>
</evidence>
<dbReference type="Proteomes" id="UP001596060">
    <property type="component" value="Unassembled WGS sequence"/>
</dbReference>
<evidence type="ECO:0000313" key="1">
    <source>
        <dbReference type="EMBL" id="MFC5506357.1"/>
    </source>
</evidence>
<sequence length="135" mass="14416">MTRLIRGCLAVLCLIGFGVEASARELVGKFGYLGEWDVSATLSEERAGRSGTAALSGPLLMKHNAVCGPGETPEKSGQIRLTLRGERYSAEMTLAGASCRFSGTLSPERHSFVACGGDQQIPLRLWFREAGSRAP</sequence>
<dbReference type="EMBL" id="JBHSLU010000040">
    <property type="protein sequence ID" value="MFC5506357.1"/>
    <property type="molecule type" value="Genomic_DNA"/>
</dbReference>
<reference evidence="2" key="1">
    <citation type="journal article" date="2019" name="Int. J. Syst. Evol. Microbiol.">
        <title>The Global Catalogue of Microorganisms (GCM) 10K type strain sequencing project: providing services to taxonomists for standard genome sequencing and annotation.</title>
        <authorList>
            <consortium name="The Broad Institute Genomics Platform"/>
            <consortium name="The Broad Institute Genome Sequencing Center for Infectious Disease"/>
            <person name="Wu L."/>
            <person name="Ma J."/>
        </authorList>
    </citation>
    <scope>NUCLEOTIDE SEQUENCE [LARGE SCALE GENOMIC DNA]</scope>
    <source>
        <strain evidence="2">CCUG 43117</strain>
    </source>
</reference>
<keyword evidence="2" id="KW-1185">Reference proteome</keyword>
<protein>
    <recommendedName>
        <fullName evidence="3">DUF3617 family protein</fullName>
    </recommendedName>
</protein>
<dbReference type="RefSeq" id="WP_067253493.1">
    <property type="nucleotide sequence ID" value="NZ_JBHSLU010000040.1"/>
</dbReference>